<accession>A0A6H5G3U9</accession>
<evidence type="ECO:0000313" key="2">
    <source>
        <dbReference type="EMBL" id="CAA9996798.1"/>
    </source>
</evidence>
<dbReference type="EMBL" id="CADCXU010005028">
    <property type="protein sequence ID" value="CAA9996798.1"/>
    <property type="molecule type" value="Genomic_DNA"/>
</dbReference>
<evidence type="ECO:0000313" key="3">
    <source>
        <dbReference type="Proteomes" id="UP000479000"/>
    </source>
</evidence>
<sequence>MFGMILEKLFIPDTQKIDGVMERKIAATGLSKLLCEGKQLKDGQYANQWQVVLNILANLVELPVDDSTHPEDHYVDVDSIGGYEGYHSELVYVGQAQENPIKALSAKMRRFTGIRTGFVTLGQIRIIQAGDGKITVCRSASSRRHPTSDLSQSPSIPLSWMLSYQVVQRMLTYVSSNIPSDTYLLGERL</sequence>
<organism evidence="2 3">
    <name type="scientific">Nesidiocoris tenuis</name>
    <dbReference type="NCBI Taxonomy" id="355587"/>
    <lineage>
        <taxon>Eukaryota</taxon>
        <taxon>Metazoa</taxon>
        <taxon>Ecdysozoa</taxon>
        <taxon>Arthropoda</taxon>
        <taxon>Hexapoda</taxon>
        <taxon>Insecta</taxon>
        <taxon>Pterygota</taxon>
        <taxon>Neoptera</taxon>
        <taxon>Paraneoptera</taxon>
        <taxon>Hemiptera</taxon>
        <taxon>Heteroptera</taxon>
        <taxon>Panheteroptera</taxon>
        <taxon>Cimicomorpha</taxon>
        <taxon>Miridae</taxon>
        <taxon>Dicyphina</taxon>
        <taxon>Nesidiocoris</taxon>
    </lineage>
</organism>
<name>A0A6H5G3U9_9HEMI</name>
<gene>
    <name evidence="2" type="ORF">NTEN_LOCUS3219</name>
</gene>
<protein>
    <recommendedName>
        <fullName evidence="1">Exportin-2 C-terminal domain-containing protein</fullName>
    </recommendedName>
</protein>
<dbReference type="AlphaFoldDB" id="A0A6H5G3U9"/>
<feature type="non-terminal residue" evidence="2">
    <location>
        <position position="189"/>
    </location>
</feature>
<dbReference type="GO" id="GO:0031267">
    <property type="term" value="F:small GTPase binding"/>
    <property type="evidence" value="ECO:0007669"/>
    <property type="project" value="InterPro"/>
</dbReference>
<dbReference type="OrthoDB" id="3268246at2759"/>
<evidence type="ECO:0000259" key="1">
    <source>
        <dbReference type="Pfam" id="PF03378"/>
    </source>
</evidence>
<reference evidence="2 3" key="1">
    <citation type="submission" date="2020-02" db="EMBL/GenBank/DDBJ databases">
        <authorList>
            <person name="Ferguson B K."/>
        </authorList>
    </citation>
    <scope>NUCLEOTIDE SEQUENCE [LARGE SCALE GENOMIC DNA]</scope>
</reference>
<dbReference type="Proteomes" id="UP000479000">
    <property type="component" value="Unassembled WGS sequence"/>
</dbReference>
<dbReference type="InterPro" id="IPR011989">
    <property type="entry name" value="ARM-like"/>
</dbReference>
<dbReference type="InterPro" id="IPR005043">
    <property type="entry name" value="XPO2_C"/>
</dbReference>
<keyword evidence="3" id="KW-1185">Reference proteome</keyword>
<dbReference type="Pfam" id="PF03378">
    <property type="entry name" value="CAS_CSE1"/>
    <property type="match status" value="1"/>
</dbReference>
<dbReference type="Gene3D" id="1.25.10.10">
    <property type="entry name" value="Leucine-rich Repeat Variant"/>
    <property type="match status" value="1"/>
</dbReference>
<proteinExistence type="predicted"/>
<feature type="domain" description="Exportin-2 C-terminal" evidence="1">
    <location>
        <begin position="1"/>
        <end position="107"/>
    </location>
</feature>